<dbReference type="SUPFAM" id="SSF64288">
    <property type="entry name" value="Chorismate lyase-like"/>
    <property type="match status" value="1"/>
</dbReference>
<dbReference type="SUPFAM" id="SSF46785">
    <property type="entry name" value="Winged helix' DNA-binding domain"/>
    <property type="match status" value="1"/>
</dbReference>
<dbReference type="RefSeq" id="WP_175526859.1">
    <property type="nucleotide sequence ID" value="NZ_FOOA01000011.1"/>
</dbReference>
<reference evidence="5 6" key="1">
    <citation type="submission" date="2020-08" db="EMBL/GenBank/DDBJ databases">
        <title>Genomic Encyclopedia of Type Strains, Phase IV (KMG-IV): sequencing the most valuable type-strain genomes for metagenomic binning, comparative biology and taxonomic classification.</title>
        <authorList>
            <person name="Goeker M."/>
        </authorList>
    </citation>
    <scope>NUCLEOTIDE SEQUENCE [LARGE SCALE GENOMIC DNA]</scope>
    <source>
        <strain evidence="5 6">DSM 25024</strain>
    </source>
</reference>
<keyword evidence="1" id="KW-0805">Transcription regulation</keyword>
<dbReference type="PROSITE" id="PS50949">
    <property type="entry name" value="HTH_GNTR"/>
    <property type="match status" value="1"/>
</dbReference>
<protein>
    <submittedName>
        <fullName evidence="5">GntR family transcriptional regulator</fullName>
    </submittedName>
</protein>
<dbReference type="GO" id="GO:0003677">
    <property type="term" value="F:DNA binding"/>
    <property type="evidence" value="ECO:0007669"/>
    <property type="project" value="UniProtKB-KW"/>
</dbReference>
<dbReference type="InterPro" id="IPR036388">
    <property type="entry name" value="WH-like_DNA-bd_sf"/>
</dbReference>
<dbReference type="PANTHER" id="PTHR44846">
    <property type="entry name" value="MANNOSYL-D-GLYCERATE TRANSPORT/METABOLISM SYSTEM REPRESSOR MNGR-RELATED"/>
    <property type="match status" value="1"/>
</dbReference>
<dbReference type="Proteomes" id="UP000531216">
    <property type="component" value="Unassembled WGS sequence"/>
</dbReference>
<dbReference type="EMBL" id="JACIDO010000002">
    <property type="protein sequence ID" value="MBB3934977.1"/>
    <property type="molecule type" value="Genomic_DNA"/>
</dbReference>
<dbReference type="InterPro" id="IPR000524">
    <property type="entry name" value="Tscrpt_reg_HTH_GntR"/>
</dbReference>
<dbReference type="GO" id="GO:0003700">
    <property type="term" value="F:DNA-binding transcription factor activity"/>
    <property type="evidence" value="ECO:0007669"/>
    <property type="project" value="InterPro"/>
</dbReference>
<dbReference type="Gene3D" id="1.10.10.10">
    <property type="entry name" value="Winged helix-like DNA-binding domain superfamily/Winged helix DNA-binding domain"/>
    <property type="match status" value="1"/>
</dbReference>
<dbReference type="Gene3D" id="3.40.1410.10">
    <property type="entry name" value="Chorismate lyase-like"/>
    <property type="match status" value="1"/>
</dbReference>
<dbReference type="PANTHER" id="PTHR44846:SF1">
    <property type="entry name" value="MANNOSYL-D-GLYCERATE TRANSPORT_METABOLISM SYSTEM REPRESSOR MNGR-RELATED"/>
    <property type="match status" value="1"/>
</dbReference>
<name>A0A7W6BY93_9HYPH</name>
<dbReference type="InterPro" id="IPR028978">
    <property type="entry name" value="Chorismate_lyase_/UTRA_dom_sf"/>
</dbReference>
<evidence type="ECO:0000313" key="5">
    <source>
        <dbReference type="EMBL" id="MBB3934977.1"/>
    </source>
</evidence>
<evidence type="ECO:0000256" key="1">
    <source>
        <dbReference type="ARBA" id="ARBA00023015"/>
    </source>
</evidence>
<dbReference type="GO" id="GO:0045892">
    <property type="term" value="P:negative regulation of DNA-templated transcription"/>
    <property type="evidence" value="ECO:0007669"/>
    <property type="project" value="TreeGrafter"/>
</dbReference>
<keyword evidence="6" id="KW-1185">Reference proteome</keyword>
<evidence type="ECO:0000256" key="3">
    <source>
        <dbReference type="ARBA" id="ARBA00023163"/>
    </source>
</evidence>
<gene>
    <name evidence="5" type="ORF">GGR05_001105</name>
</gene>
<evidence type="ECO:0000256" key="2">
    <source>
        <dbReference type="ARBA" id="ARBA00023125"/>
    </source>
</evidence>
<dbReference type="Pfam" id="PF00392">
    <property type="entry name" value="GntR"/>
    <property type="match status" value="1"/>
</dbReference>
<evidence type="ECO:0000259" key="4">
    <source>
        <dbReference type="PROSITE" id="PS50949"/>
    </source>
</evidence>
<dbReference type="InterPro" id="IPR050679">
    <property type="entry name" value="Bact_HTH_transcr_reg"/>
</dbReference>
<dbReference type="CDD" id="cd07377">
    <property type="entry name" value="WHTH_GntR"/>
    <property type="match status" value="1"/>
</dbReference>
<dbReference type="InterPro" id="IPR011663">
    <property type="entry name" value="UTRA"/>
</dbReference>
<comment type="caution">
    <text evidence="5">The sequence shown here is derived from an EMBL/GenBank/DDBJ whole genome shotgun (WGS) entry which is preliminary data.</text>
</comment>
<evidence type="ECO:0000313" key="6">
    <source>
        <dbReference type="Proteomes" id="UP000531216"/>
    </source>
</evidence>
<organism evidence="5 6">
    <name type="scientific">Aureimonas phyllosphaerae</name>
    <dbReference type="NCBI Taxonomy" id="1166078"/>
    <lineage>
        <taxon>Bacteria</taxon>
        <taxon>Pseudomonadati</taxon>
        <taxon>Pseudomonadota</taxon>
        <taxon>Alphaproteobacteria</taxon>
        <taxon>Hyphomicrobiales</taxon>
        <taxon>Aurantimonadaceae</taxon>
        <taxon>Aureimonas</taxon>
    </lineage>
</organism>
<feature type="domain" description="HTH gntR-type" evidence="4">
    <location>
        <begin position="10"/>
        <end position="78"/>
    </location>
</feature>
<sequence length="238" mass="26399">MSLAKPFNTRPLYQQVADEFISRIVSKTWAPGQAIENEAEIARSLGISLGTVRKAFDILTEHKLLERHQGKGTIVADFEGGKMRSRFSNVFDRSGNRISGEVSVAKVVLATAPPEAADILGVNGRTPVLQFERRRTHLGRLFMTEEVFLRVDASAKTMSQEGLESMATARWTGQDLATHKREKATAEAATAADKRNFKLTGEAAILRLQRVICSYQDRPLELRIARCHLGNDLVYATS</sequence>
<dbReference type="SMART" id="SM00345">
    <property type="entry name" value="HTH_GNTR"/>
    <property type="match status" value="1"/>
</dbReference>
<dbReference type="SMART" id="SM00866">
    <property type="entry name" value="UTRA"/>
    <property type="match status" value="1"/>
</dbReference>
<dbReference type="AlphaFoldDB" id="A0A7W6BY93"/>
<dbReference type="Pfam" id="PF07702">
    <property type="entry name" value="UTRA"/>
    <property type="match status" value="1"/>
</dbReference>
<keyword evidence="3" id="KW-0804">Transcription</keyword>
<dbReference type="InterPro" id="IPR036390">
    <property type="entry name" value="WH_DNA-bd_sf"/>
</dbReference>
<proteinExistence type="predicted"/>
<accession>A0A7W6BY93</accession>
<keyword evidence="2" id="KW-0238">DNA-binding</keyword>